<dbReference type="AlphaFoldDB" id="A0A0L8HPC1"/>
<evidence type="ECO:0000313" key="2">
    <source>
        <dbReference type="EMBL" id="KOF91098.1"/>
    </source>
</evidence>
<keyword evidence="1" id="KW-0732">Signal</keyword>
<feature type="chain" id="PRO_5005583834" evidence="1">
    <location>
        <begin position="21"/>
        <end position="61"/>
    </location>
</feature>
<name>A0A0L8HPC1_OCTBM</name>
<accession>A0A0L8HPC1</accession>
<organism evidence="2">
    <name type="scientific">Octopus bimaculoides</name>
    <name type="common">California two-spotted octopus</name>
    <dbReference type="NCBI Taxonomy" id="37653"/>
    <lineage>
        <taxon>Eukaryota</taxon>
        <taxon>Metazoa</taxon>
        <taxon>Spiralia</taxon>
        <taxon>Lophotrochozoa</taxon>
        <taxon>Mollusca</taxon>
        <taxon>Cephalopoda</taxon>
        <taxon>Coleoidea</taxon>
        <taxon>Octopodiformes</taxon>
        <taxon>Octopoda</taxon>
        <taxon>Incirrata</taxon>
        <taxon>Octopodidae</taxon>
        <taxon>Octopus</taxon>
    </lineage>
</organism>
<gene>
    <name evidence="2" type="ORF">OCBIM_22009860mg</name>
</gene>
<dbReference type="EMBL" id="KQ417620">
    <property type="protein sequence ID" value="KOF91098.1"/>
    <property type="molecule type" value="Genomic_DNA"/>
</dbReference>
<feature type="signal peptide" evidence="1">
    <location>
        <begin position="1"/>
        <end position="20"/>
    </location>
</feature>
<proteinExistence type="predicted"/>
<protein>
    <submittedName>
        <fullName evidence="2">Uncharacterized protein</fullName>
    </submittedName>
</protein>
<evidence type="ECO:0000256" key="1">
    <source>
        <dbReference type="SAM" id="SignalP"/>
    </source>
</evidence>
<sequence>MATGLSFLFCFFFLIKKWNGMEKYDGDRWYSKYFYEAKILRGGALDDTIDLNYFDLPTLEG</sequence>
<reference evidence="2" key="1">
    <citation type="submission" date="2015-07" db="EMBL/GenBank/DDBJ databases">
        <title>MeaNS - Measles Nucleotide Surveillance Program.</title>
        <authorList>
            <person name="Tran T."/>
            <person name="Druce J."/>
        </authorList>
    </citation>
    <scope>NUCLEOTIDE SEQUENCE</scope>
    <source>
        <strain evidence="2">UCB-OBI-ISO-001</strain>
        <tissue evidence="2">Gonad</tissue>
    </source>
</reference>